<dbReference type="EMBL" id="HBHT01010805">
    <property type="protein sequence ID" value="CAD9955254.1"/>
    <property type="molecule type" value="Transcribed_RNA"/>
</dbReference>
<dbReference type="InterPro" id="IPR000089">
    <property type="entry name" value="Biotin_lipoyl"/>
</dbReference>
<evidence type="ECO:0000259" key="19">
    <source>
        <dbReference type="PROSITE" id="PS50980"/>
    </source>
</evidence>
<dbReference type="InterPro" id="IPR011762">
    <property type="entry name" value="COA_CT_N"/>
</dbReference>
<keyword evidence="11" id="KW-0511">Multifunctional enzyme</keyword>
<evidence type="ECO:0000256" key="11">
    <source>
        <dbReference type="ARBA" id="ARBA00023268"/>
    </source>
</evidence>
<organism evidence="21">
    <name type="scientific">Entomoneis paludosa</name>
    <dbReference type="NCBI Taxonomy" id="265537"/>
    <lineage>
        <taxon>Eukaryota</taxon>
        <taxon>Sar</taxon>
        <taxon>Stramenopiles</taxon>
        <taxon>Ochrophyta</taxon>
        <taxon>Bacillariophyta</taxon>
        <taxon>Bacillariophyceae</taxon>
        <taxon>Bacillariophycidae</taxon>
        <taxon>Entomoneidaceae</taxon>
        <taxon>Entomoneis</taxon>
    </lineage>
</organism>
<evidence type="ECO:0000256" key="2">
    <source>
        <dbReference type="ARBA" id="ARBA00004956"/>
    </source>
</evidence>
<evidence type="ECO:0000256" key="8">
    <source>
        <dbReference type="ARBA" id="ARBA00023098"/>
    </source>
</evidence>
<evidence type="ECO:0000259" key="17">
    <source>
        <dbReference type="PROSITE" id="PS50975"/>
    </source>
</evidence>
<keyword evidence="8" id="KW-0443">Lipid metabolism</keyword>
<dbReference type="InterPro" id="IPR001882">
    <property type="entry name" value="Biotin_BS"/>
</dbReference>
<evidence type="ECO:0000259" key="18">
    <source>
        <dbReference type="PROSITE" id="PS50979"/>
    </source>
</evidence>
<dbReference type="Gene3D" id="2.40.460.10">
    <property type="entry name" value="Biotin dependent carboxylase carboxyltransferase"/>
    <property type="match status" value="1"/>
</dbReference>
<dbReference type="PROSITE" id="PS50975">
    <property type="entry name" value="ATP_GRASP"/>
    <property type="match status" value="1"/>
</dbReference>
<evidence type="ECO:0000256" key="12">
    <source>
        <dbReference type="ARBA" id="ARBA00048065"/>
    </source>
</evidence>
<dbReference type="InterPro" id="IPR011054">
    <property type="entry name" value="Rudment_hybrid_motif"/>
</dbReference>
<dbReference type="SUPFAM" id="SSF51230">
    <property type="entry name" value="Single hybrid motif"/>
    <property type="match status" value="1"/>
</dbReference>
<dbReference type="PANTHER" id="PTHR45728:SF3">
    <property type="entry name" value="ACETYL-COA CARBOXYLASE"/>
    <property type="match status" value="1"/>
</dbReference>
<evidence type="ECO:0000256" key="7">
    <source>
        <dbReference type="ARBA" id="ARBA00022840"/>
    </source>
</evidence>
<keyword evidence="9" id="KW-0275">Fatty acid biosynthesis</keyword>
<comment type="pathway">
    <text evidence="2">Lipid metabolism; malonyl-CoA biosynthesis; malonyl-CoA from acetyl-CoA: step 1/1.</text>
</comment>
<dbReference type="Gene3D" id="3.30.470.20">
    <property type="entry name" value="ATP-grasp fold, B domain"/>
    <property type="match status" value="1"/>
</dbReference>
<name>A0A7S2VFK8_9STRA</name>
<dbReference type="GO" id="GO:0006633">
    <property type="term" value="P:fatty acid biosynthetic process"/>
    <property type="evidence" value="ECO:0007669"/>
    <property type="project" value="UniProtKB-KW"/>
</dbReference>
<dbReference type="InterPro" id="IPR011763">
    <property type="entry name" value="COA_CT_C"/>
</dbReference>
<dbReference type="FunFam" id="3.90.226.10:FF:000010">
    <property type="entry name" value="acetyl-CoA carboxylase isoform X2"/>
    <property type="match status" value="1"/>
</dbReference>
<evidence type="ECO:0000256" key="9">
    <source>
        <dbReference type="ARBA" id="ARBA00023160"/>
    </source>
</evidence>
<dbReference type="Pfam" id="PF21385">
    <property type="entry name" value="ACCA_BT"/>
    <property type="match status" value="1"/>
</dbReference>
<reference evidence="21" key="1">
    <citation type="submission" date="2021-01" db="EMBL/GenBank/DDBJ databases">
        <authorList>
            <person name="Corre E."/>
            <person name="Pelletier E."/>
            <person name="Niang G."/>
            <person name="Scheremetjew M."/>
            <person name="Finn R."/>
            <person name="Kale V."/>
            <person name="Holt S."/>
            <person name="Cochrane G."/>
            <person name="Meng A."/>
            <person name="Brown T."/>
            <person name="Cohen L."/>
        </authorList>
    </citation>
    <scope>NUCLEOTIDE SEQUENCE</scope>
    <source>
        <strain evidence="21">CCMP125</strain>
    </source>
</reference>
<dbReference type="GO" id="GO:0005524">
    <property type="term" value="F:ATP binding"/>
    <property type="evidence" value="ECO:0007669"/>
    <property type="project" value="UniProtKB-UniRule"/>
</dbReference>
<dbReference type="PROSITE" id="PS00867">
    <property type="entry name" value="CPSASE_2"/>
    <property type="match status" value="1"/>
</dbReference>
<dbReference type="GO" id="GO:2001295">
    <property type="term" value="P:malonyl-CoA biosynthetic process"/>
    <property type="evidence" value="ECO:0007669"/>
    <property type="project" value="UniProtKB-UniPathway"/>
</dbReference>
<dbReference type="InterPro" id="IPR034733">
    <property type="entry name" value="AcCoA_carboxyl_beta"/>
</dbReference>
<keyword evidence="3" id="KW-0444">Lipid biosynthesis</keyword>
<evidence type="ECO:0000256" key="6">
    <source>
        <dbReference type="ARBA" id="ARBA00022832"/>
    </source>
</evidence>
<dbReference type="Pfam" id="PF00289">
    <property type="entry name" value="Biotin_carb_N"/>
    <property type="match status" value="1"/>
</dbReference>
<dbReference type="PROSITE" id="PS50980">
    <property type="entry name" value="COA_CT_NTER"/>
    <property type="match status" value="1"/>
</dbReference>
<evidence type="ECO:0000256" key="14">
    <source>
        <dbReference type="PROSITE-ProRule" id="PRU00409"/>
    </source>
</evidence>
<dbReference type="PROSITE" id="PS50968">
    <property type="entry name" value="BIOTINYL_LIPOYL"/>
    <property type="match status" value="1"/>
</dbReference>
<dbReference type="SUPFAM" id="SSF52096">
    <property type="entry name" value="ClpP/crotonase"/>
    <property type="match status" value="2"/>
</dbReference>
<dbReference type="Gene3D" id="2.40.50.100">
    <property type="match status" value="1"/>
</dbReference>
<feature type="domain" description="Lipoyl-binding" evidence="16">
    <location>
        <begin position="710"/>
        <end position="784"/>
    </location>
</feature>
<dbReference type="GO" id="GO:0003989">
    <property type="term" value="F:acetyl-CoA carboxylase activity"/>
    <property type="evidence" value="ECO:0007669"/>
    <property type="project" value="UniProtKB-EC"/>
</dbReference>
<dbReference type="InterPro" id="IPR013537">
    <property type="entry name" value="AcCoA_COase_cen"/>
</dbReference>
<evidence type="ECO:0000256" key="1">
    <source>
        <dbReference type="ARBA" id="ARBA00001953"/>
    </source>
</evidence>
<dbReference type="SUPFAM" id="SSF51246">
    <property type="entry name" value="Rudiment single hybrid motif"/>
    <property type="match status" value="1"/>
</dbReference>
<accession>A0A7S2VFK8</accession>
<dbReference type="Gene3D" id="3.30.1490.20">
    <property type="entry name" value="ATP-grasp fold, A domain"/>
    <property type="match status" value="1"/>
</dbReference>
<dbReference type="Pfam" id="PF02786">
    <property type="entry name" value="CPSase_L_D2"/>
    <property type="match status" value="1"/>
</dbReference>
<comment type="cofactor">
    <cofactor evidence="1">
        <name>biotin</name>
        <dbReference type="ChEBI" id="CHEBI:57586"/>
    </cofactor>
</comment>
<keyword evidence="5 14" id="KW-0547">Nucleotide-binding</keyword>
<dbReference type="InterPro" id="IPR029045">
    <property type="entry name" value="ClpP/crotonase-like_dom_sf"/>
</dbReference>
<dbReference type="PROSITE" id="PS00188">
    <property type="entry name" value="BIOTIN"/>
    <property type="match status" value="1"/>
</dbReference>
<dbReference type="Pfam" id="PF02785">
    <property type="entry name" value="Biotin_carb_C"/>
    <property type="match status" value="1"/>
</dbReference>
<feature type="region of interest" description="Disordered" evidence="15">
    <location>
        <begin position="1"/>
        <end position="29"/>
    </location>
</feature>
<dbReference type="CDD" id="cd06850">
    <property type="entry name" value="biotinyl_domain"/>
    <property type="match status" value="1"/>
</dbReference>
<gene>
    <name evidence="21" type="ORF">APAL1065_LOCUS7239</name>
</gene>
<dbReference type="Gene3D" id="3.40.50.20">
    <property type="match status" value="1"/>
</dbReference>
<sequence length="2368" mass="258874">MEVDAHDPQPHHTAAVDSHPHHPSSSSLFPKHAVHQRFDSVTDYVQELAGPKAKVITKILIANNGVAAVKCIRSIRRWAYDVFGNEKAITFVVMATPEDFRANAEYIRMADVIVDVPGGSNNHNYANVTLIVELARLHGVHAVWAGWGHASENPTLPDLLENHSTPSIKFIGPPGPPMRALGDKIGSTIIAQSAGVPCIGWNGKDIRADYDKTKGSLPDNVYEQATVSTATQAQTCAVELGFPVMIKASEGGGGKGIRRVNAVEDVADAYRQVCGEVPGSPIFIMKLSQNSRHLEVQLLADEYGDAIALNGRDCSVQRRHQKIIEEGPPVAAIPSVWRDMEQAAVALAKAVHYTNAGTVEYLYSETDHKFYFLELNPRLQVEHPVTEMITRVNLPAAQLQVAMGLPLCHIPEIRELYGKNRYEPSDSTVSKYIDFANTPRQEPNGHCIAVRITAENAEAGFKPTSGGIQELNFRSTPSVWGYFSMDSSGSIHEFADSQFGHLFARGSDREHARRNMVLALKELSIRGDISTTVDYVAKLMELEDYVSNKIDTAWLDGIIAQNIDGMASAANVLQKRPSTVNVTDVDNHVYVVVGATILAYDKSHEAETSFLNLIEKGQLPPRTLLKMKHKIELILTGMKYKLTCICNGPDRFSISINEQEDKKVSTTVRVLSDGGYLIAIGGQSYVAYVTARNSVSTGMRINVGGASVAFSPDYDPTSLRSDVAGKLVKKLKPEGAHVKKGEAYAEIEVMKMFMPLKVEESGTISWKQNEGASLQAGDLLAEVELDNPENVAAVSVYYGELNVAGWNASPQEAAVVPVASSSLPRPHLTFRSALESLQATMAGYIQSLSDVEMAWATIHAAVTSPMLPALEIEEQMSVLSGRIPGPLFDSITNVLNEFKRSWEANAGSGIPVKFPANDLLSILKSHADAIEDSDEKQVLISVTTPLRESILPYSKSKAAGVPGAERVLVCFEDMLRKWIGVERCFYESNTFSDAVESLRRVHKTEPAAILDICRAHEQLTMSSTIVGKILGAISDGARIDLDTTSAVSNVGNVSMVAGAEGLSSIMPVVAQIGSISGGGYDLYADVALRARKLLMQASMPTLDRRKESILSASKEISASQGTELTSREAQGVLAERSPIAEVLFSLLKSNISQPVSIGLIELYLRHLYRPYTIKSIDRDSDKKLVKFAFLNKPAEGVLNSAVSVMSMTDLTRAVSSGSLGQLSDSADQKAESAKDERIPASVERTGVCVLIQDLKDMESVLPSVLAEFPQFDGKSPKSEVGPINVLYFIVCGTDNVVGEDSEDEVAINCGDALAPFADRLKQCDVRRVSFVFDRAEAAEMEESTPVVLTYRTPEFEEEALYRHIDPSLAPHLELSRIAANFTMKSLGSRHSPASHVHLYSCSPKPSALVKDKGATRGSRVFARALNFELDFSSSSFERMLVDALNALDLCSLKFTGDNHLFLSLASNLERNVLDPVNVEQIVAGVVKRHSDRISGLGIVEVETRIVCCLDADSPPIAIRLFSSNPTGFVQVMNTYVEAASEKTGRRIYKLVGGTKASLASSGDSSWDGLNVDTPYPLVRPFDAQRKAALRSSDTVYCYDLPALFEAAVEQQWQQAAEKNKNGNVGVSRPPMVMYTTELVVKKKSDSGGSWTMEDYGRGNLELVQEDRGAGGNDVGVVAWLVVLRTVEYPNGRQVVLIANDITVKAGSFGTREDVVFKMASEFAREKRIPRLFIAANSGARIGLASAVKDAYKVAFKDPSKPETGFDYLYVEKDIYDQFSGEFAQIKCTPTTYEGKEVYKITDIIGKEPDLGVENLKGSGLIAGETSVAYREIFTMTVVLGRTVGIGAYLVRLGHRTVQKMAAAPIILTGYQALNKLMGVDVYSTNEQIGGPGIMYLNGISHQVAQDHLLAVKSAVDWLSYVPSSRGALLPITDVRGIDDVERSIVYKPQQGVPYDPRLLITGENNGDDWAGGLFDRYSFTESLSGWAKTVVVGRARLGGIPMGVIITENRTVEAVRPADPADLQASESVLQEAGGVWFPNSAYKTAQSINDFRVEDLPLMVIANWRGFSGGQRDMFEEVLKYGSMIVDAFTAYEQPVFVFIPPFGEIRGGAWVVLDASINSSVMEMYATKGTARGGVLEANGAASVKYRTRDLISTMHRLDPALQELDQKLKNETVEDVKQKLGQQISEREQELLPVYEQISVQFCELHDTPGRMKAVGVIEKEVEWETARSFFYWRLRRKLAEFDLRRQLVQAGEVGRGLKSLSPVDASKMIHDWFVETPGLSEELWSEDKAVLSWMAEHHTTLEQKITAYTKQVVASEVIQVMSAGGDTARIGIAGIVEGLSRGMESLSPEERNRVRQLVAQSLQL</sequence>
<dbReference type="InterPro" id="IPR005479">
    <property type="entry name" value="CPAse_ATP-bd"/>
</dbReference>
<dbReference type="FunFam" id="2.40.50.100:FF:000005">
    <property type="entry name" value="Acetyl-CoA carboxylase 1"/>
    <property type="match status" value="1"/>
</dbReference>
<evidence type="ECO:0008006" key="22">
    <source>
        <dbReference type="Google" id="ProtNLM"/>
    </source>
</evidence>
<dbReference type="SMART" id="SM00878">
    <property type="entry name" value="Biotin_carb_C"/>
    <property type="match status" value="1"/>
</dbReference>
<dbReference type="Pfam" id="PF00364">
    <property type="entry name" value="Biotin_lipoyl"/>
    <property type="match status" value="1"/>
</dbReference>
<feature type="compositionally biased region" description="Basic and acidic residues" evidence="15">
    <location>
        <begin position="1"/>
        <end position="10"/>
    </location>
</feature>
<dbReference type="InterPro" id="IPR011764">
    <property type="entry name" value="Biotin_carboxylation_dom"/>
</dbReference>
<dbReference type="PANTHER" id="PTHR45728">
    <property type="entry name" value="ACETYL-COA CARBOXYLASE, ISOFORM A"/>
    <property type="match status" value="1"/>
</dbReference>
<dbReference type="InterPro" id="IPR011053">
    <property type="entry name" value="Single_hybrid_motif"/>
</dbReference>
<dbReference type="UniPathway" id="UPA00655">
    <property type="reaction ID" value="UER00711"/>
</dbReference>
<evidence type="ECO:0000256" key="13">
    <source>
        <dbReference type="ARBA" id="ARBA00048600"/>
    </source>
</evidence>
<dbReference type="GO" id="GO:0046872">
    <property type="term" value="F:metal ion binding"/>
    <property type="evidence" value="ECO:0007669"/>
    <property type="project" value="InterPro"/>
</dbReference>
<dbReference type="InterPro" id="IPR005481">
    <property type="entry name" value="BC-like_N"/>
</dbReference>
<dbReference type="SUPFAM" id="SSF56059">
    <property type="entry name" value="Glutathione synthetase ATP-binding domain-like"/>
    <property type="match status" value="1"/>
</dbReference>
<feature type="domain" description="Biotin carboxylation" evidence="18">
    <location>
        <begin position="55"/>
        <end position="560"/>
    </location>
</feature>
<dbReference type="PROSITE" id="PS50979">
    <property type="entry name" value="BC"/>
    <property type="match status" value="1"/>
</dbReference>
<keyword evidence="7 14" id="KW-0067">ATP-binding</keyword>
<evidence type="ECO:0000256" key="10">
    <source>
        <dbReference type="ARBA" id="ARBA00023267"/>
    </source>
</evidence>
<feature type="domain" description="ATP-grasp" evidence="17">
    <location>
        <begin position="211"/>
        <end position="403"/>
    </location>
</feature>
<feature type="domain" description="CoA carboxyltransferase C-terminal" evidence="20">
    <location>
        <begin position="1939"/>
        <end position="2253"/>
    </location>
</feature>
<feature type="domain" description="CoA carboxyltransferase N-terminal" evidence="19">
    <location>
        <begin position="1574"/>
        <end position="1933"/>
    </location>
</feature>
<evidence type="ECO:0000259" key="16">
    <source>
        <dbReference type="PROSITE" id="PS50968"/>
    </source>
</evidence>
<keyword evidence="10" id="KW-0092">Biotin</keyword>
<dbReference type="InterPro" id="IPR049076">
    <property type="entry name" value="ACCA"/>
</dbReference>
<dbReference type="Gene3D" id="3.90.226.10">
    <property type="entry name" value="2-enoyl-CoA Hydratase, Chain A, domain 1"/>
    <property type="match status" value="2"/>
</dbReference>
<dbReference type="InterPro" id="IPR005482">
    <property type="entry name" value="Biotin_COase_C"/>
</dbReference>
<dbReference type="GO" id="GO:0004075">
    <property type="term" value="F:biotin carboxylase activity"/>
    <property type="evidence" value="ECO:0007669"/>
    <property type="project" value="UniProtKB-EC"/>
</dbReference>
<dbReference type="FunFam" id="3.30.1490.20:FF:000003">
    <property type="entry name" value="acetyl-CoA carboxylase isoform X1"/>
    <property type="match status" value="1"/>
</dbReference>
<evidence type="ECO:0000259" key="20">
    <source>
        <dbReference type="PROSITE" id="PS50989"/>
    </source>
</evidence>
<evidence type="ECO:0000256" key="5">
    <source>
        <dbReference type="ARBA" id="ARBA00022741"/>
    </source>
</evidence>
<dbReference type="InterPro" id="IPR011761">
    <property type="entry name" value="ATP-grasp"/>
</dbReference>
<proteinExistence type="predicted"/>
<keyword evidence="4" id="KW-0436">Ligase</keyword>
<evidence type="ECO:0000256" key="3">
    <source>
        <dbReference type="ARBA" id="ARBA00022516"/>
    </source>
</evidence>
<dbReference type="InterPro" id="IPR013815">
    <property type="entry name" value="ATP_grasp_subdomain_1"/>
</dbReference>
<dbReference type="SUPFAM" id="SSF52440">
    <property type="entry name" value="PreATP-grasp domain"/>
    <property type="match status" value="1"/>
</dbReference>
<comment type="catalytic activity">
    <reaction evidence="13">
        <text>N(6)-biotinyl-L-lysyl-[protein] + hydrogencarbonate + ATP = N(6)-carboxybiotinyl-L-lysyl-[protein] + ADP + phosphate + H(+)</text>
        <dbReference type="Rhea" id="RHEA:13501"/>
        <dbReference type="Rhea" id="RHEA-COMP:10505"/>
        <dbReference type="Rhea" id="RHEA-COMP:10506"/>
        <dbReference type="ChEBI" id="CHEBI:15378"/>
        <dbReference type="ChEBI" id="CHEBI:17544"/>
        <dbReference type="ChEBI" id="CHEBI:30616"/>
        <dbReference type="ChEBI" id="CHEBI:43474"/>
        <dbReference type="ChEBI" id="CHEBI:83144"/>
        <dbReference type="ChEBI" id="CHEBI:83145"/>
        <dbReference type="ChEBI" id="CHEBI:456216"/>
        <dbReference type="EC" id="6.3.4.14"/>
    </reaction>
</comment>
<comment type="catalytic activity">
    <reaction evidence="12">
        <text>hydrogencarbonate + acetyl-CoA + ATP = malonyl-CoA + ADP + phosphate + H(+)</text>
        <dbReference type="Rhea" id="RHEA:11308"/>
        <dbReference type="ChEBI" id="CHEBI:15378"/>
        <dbReference type="ChEBI" id="CHEBI:17544"/>
        <dbReference type="ChEBI" id="CHEBI:30616"/>
        <dbReference type="ChEBI" id="CHEBI:43474"/>
        <dbReference type="ChEBI" id="CHEBI:57288"/>
        <dbReference type="ChEBI" id="CHEBI:57384"/>
        <dbReference type="ChEBI" id="CHEBI:456216"/>
        <dbReference type="EC" id="6.4.1.2"/>
    </reaction>
</comment>
<protein>
    <recommendedName>
        <fullName evidence="22">Acetyl-CoA carboxylase</fullName>
    </recommendedName>
</protein>
<dbReference type="PROSITE" id="PS00866">
    <property type="entry name" value="CPSASE_1"/>
    <property type="match status" value="1"/>
</dbReference>
<evidence type="ECO:0000256" key="15">
    <source>
        <dbReference type="SAM" id="MobiDB-lite"/>
    </source>
</evidence>
<keyword evidence="6" id="KW-0276">Fatty acid metabolism</keyword>
<dbReference type="Gene3D" id="3.90.1770.10">
    <property type="entry name" value="PreATP-grasp domain"/>
    <property type="match status" value="1"/>
</dbReference>
<dbReference type="InterPro" id="IPR016185">
    <property type="entry name" value="PreATP-grasp_dom_sf"/>
</dbReference>
<evidence type="ECO:0000256" key="4">
    <source>
        <dbReference type="ARBA" id="ARBA00022598"/>
    </source>
</evidence>
<dbReference type="InterPro" id="IPR049074">
    <property type="entry name" value="ACCA_BT"/>
</dbReference>
<dbReference type="Pfam" id="PF01039">
    <property type="entry name" value="Carboxyl_trans"/>
    <property type="match status" value="1"/>
</dbReference>
<dbReference type="Pfam" id="PF08326">
    <property type="entry name" value="ACC_central"/>
    <property type="match status" value="1"/>
</dbReference>
<dbReference type="PROSITE" id="PS50989">
    <property type="entry name" value="COA_CT_CTER"/>
    <property type="match status" value="1"/>
</dbReference>
<evidence type="ECO:0000313" key="21">
    <source>
        <dbReference type="EMBL" id="CAD9955254.1"/>
    </source>
</evidence>